<dbReference type="RefSeq" id="WP_395513884.1">
    <property type="nucleotide sequence ID" value="NZ_JBBDHD010000206.1"/>
</dbReference>
<comment type="cofactor">
    <cofactor evidence="1">
        <name>pyridoxal 5'-phosphate</name>
        <dbReference type="ChEBI" id="CHEBI:597326"/>
    </cofactor>
</comment>
<dbReference type="Gene3D" id="2.40.37.10">
    <property type="entry name" value="Lyase, Ornithine Decarboxylase, Chain A, domain 1"/>
    <property type="match status" value="1"/>
</dbReference>
<dbReference type="PROSITE" id="PS00878">
    <property type="entry name" value="ODR_DC_2_1"/>
    <property type="match status" value="1"/>
</dbReference>
<name>A0ABW7PPU1_9ACTN</name>
<keyword evidence="3" id="KW-0663">Pyridoxal phosphate</keyword>
<keyword evidence="2" id="KW-0210">Decarboxylase</keyword>
<evidence type="ECO:0000313" key="5">
    <source>
        <dbReference type="EMBL" id="MFH7600299.1"/>
    </source>
</evidence>
<dbReference type="InterPro" id="IPR029066">
    <property type="entry name" value="PLP-binding_barrel"/>
</dbReference>
<evidence type="ECO:0000256" key="3">
    <source>
        <dbReference type="ARBA" id="ARBA00022898"/>
    </source>
</evidence>
<evidence type="ECO:0000313" key="6">
    <source>
        <dbReference type="Proteomes" id="UP001610631"/>
    </source>
</evidence>
<dbReference type="PANTHER" id="PTHR43727:SF2">
    <property type="entry name" value="GROUP IV DECARBOXYLASE"/>
    <property type="match status" value="1"/>
</dbReference>
<accession>A0ABW7PPU1</accession>
<comment type="caution">
    <text evidence="5">The sequence shown here is derived from an EMBL/GenBank/DDBJ whole genome shotgun (WGS) entry which is preliminary data.</text>
</comment>
<protein>
    <submittedName>
        <fullName evidence="5">Y4yA family PLP-dependent enzyme</fullName>
    </submittedName>
</protein>
<sequence length="504" mass="53969">MSNDPLHGDLSHRGTSSPPLYLEPRLAPRAAALLDAPAFLHTLVDALGSPLNVILPDQIADNVRGFRAVFARHRLTGRIFFAHKANRSSALVRRLTTTGAALDAASLAELRHALGSGFAGAEVMATGPKDPEFLWLAARSGALVNADGPDELERAAALVRAHGLPRLRVLLRLSGFEAPGARRLSRRSRFGTSVKSLHQLLDVLDRHRAQLEPVGVGYHLDTTSVEEKAAALEGCLHAMEELRVHGHRPGAVDVGGGFGVSYLAHAAQWERYTTELTRAVMGARPPLAWGGHGYGLRAENGTLRGALGLYPAHRATAGPGYLDELLSHPAPRLGRPLGTLLLESLYDLYAEPGRALADQCGLTLGRVLEVRPSDTGEPLVRLALNAGDVSLEDHGVLMDPVLLPREPAPAGAGGPVAVHLMGNLCLEADLITRRSVFLPRLPRPGDLLAFANTAGYCMDFGATRAQGQALARKVAVHREGEDGDWQWCLDEQYWPLTPTGEAQG</sequence>
<keyword evidence="6" id="KW-1185">Reference proteome</keyword>
<dbReference type="SUPFAM" id="SSF51419">
    <property type="entry name" value="PLP-binding barrel"/>
    <property type="match status" value="1"/>
</dbReference>
<dbReference type="Gene3D" id="3.20.20.10">
    <property type="entry name" value="Alanine racemase"/>
    <property type="match status" value="1"/>
</dbReference>
<keyword evidence="2" id="KW-0456">Lyase</keyword>
<dbReference type="Proteomes" id="UP001610631">
    <property type="component" value="Unassembled WGS sequence"/>
</dbReference>
<dbReference type="InterPro" id="IPR022653">
    <property type="entry name" value="De-COase2_pyr-phos_BS"/>
</dbReference>
<evidence type="ECO:0000256" key="2">
    <source>
        <dbReference type="ARBA" id="ARBA00022793"/>
    </source>
</evidence>
<dbReference type="PANTHER" id="PTHR43727">
    <property type="entry name" value="DIAMINOPIMELATE DECARBOXYLASE"/>
    <property type="match status" value="1"/>
</dbReference>
<dbReference type="InterPro" id="IPR022657">
    <property type="entry name" value="De-COase2_CS"/>
</dbReference>
<gene>
    <name evidence="5" type="ORF">WDV06_35150</name>
</gene>
<dbReference type="InterPro" id="IPR022644">
    <property type="entry name" value="De-COase2_N"/>
</dbReference>
<evidence type="ECO:0000259" key="4">
    <source>
        <dbReference type="Pfam" id="PF02784"/>
    </source>
</evidence>
<evidence type="ECO:0000256" key="1">
    <source>
        <dbReference type="ARBA" id="ARBA00001933"/>
    </source>
</evidence>
<feature type="domain" description="Orn/DAP/Arg decarboxylase 2 N-terminal" evidence="4">
    <location>
        <begin position="59"/>
        <end position="281"/>
    </location>
</feature>
<dbReference type="PRINTS" id="PR01179">
    <property type="entry name" value="ODADCRBXLASE"/>
</dbReference>
<organism evidence="5 6">
    <name type="scientific">Streptomyces racemochromogenes</name>
    <dbReference type="NCBI Taxonomy" id="67353"/>
    <lineage>
        <taxon>Bacteria</taxon>
        <taxon>Bacillati</taxon>
        <taxon>Actinomycetota</taxon>
        <taxon>Actinomycetes</taxon>
        <taxon>Kitasatosporales</taxon>
        <taxon>Streptomycetaceae</taxon>
        <taxon>Streptomyces</taxon>
    </lineage>
</organism>
<dbReference type="EMBL" id="JBBDHD010000206">
    <property type="protein sequence ID" value="MFH7600299.1"/>
    <property type="molecule type" value="Genomic_DNA"/>
</dbReference>
<proteinExistence type="predicted"/>
<reference evidence="5 6" key="1">
    <citation type="submission" date="2024-03" db="EMBL/GenBank/DDBJ databases">
        <title>Whole genome sequencing of Streptomyces racemochromogenes, to identify antimicrobial biosynthetic gene clusters.</title>
        <authorList>
            <person name="Suryawanshi P."/>
            <person name="Krishnaraj P.U."/>
            <person name="Arun Y.P."/>
            <person name="Suryawanshi M.P."/>
            <person name="Rakshit O."/>
        </authorList>
    </citation>
    <scope>NUCLEOTIDE SEQUENCE [LARGE SCALE GENOMIC DNA]</scope>
    <source>
        <strain evidence="5 6">AUDT626</strain>
    </source>
</reference>
<dbReference type="InterPro" id="IPR009006">
    <property type="entry name" value="Ala_racemase/Decarboxylase_C"/>
</dbReference>
<dbReference type="SUPFAM" id="SSF50621">
    <property type="entry name" value="Alanine racemase C-terminal domain-like"/>
    <property type="match status" value="1"/>
</dbReference>
<dbReference type="PROSITE" id="PS00879">
    <property type="entry name" value="ODR_DC_2_2"/>
    <property type="match status" value="1"/>
</dbReference>
<dbReference type="Pfam" id="PF02784">
    <property type="entry name" value="Orn_Arg_deC_N"/>
    <property type="match status" value="1"/>
</dbReference>
<dbReference type="InterPro" id="IPR000183">
    <property type="entry name" value="Orn/DAP/Arg_de-COase"/>
</dbReference>